<evidence type="ECO:0000313" key="4">
    <source>
        <dbReference type="Proteomes" id="UP001140272"/>
    </source>
</evidence>
<evidence type="ECO:0000313" key="2">
    <source>
        <dbReference type="EMBL" id="ULP40035.1"/>
    </source>
</evidence>
<reference evidence="1" key="2">
    <citation type="journal article" date="2022" name="BMC Genomics">
        <title>Comparative genome analysis of mycobacteria focusing on tRNA and non-coding RNA.</title>
        <authorList>
            <person name="Behra P.R.K."/>
            <person name="Pettersson B.M.F."/>
            <person name="Ramesh M."/>
            <person name="Das S."/>
            <person name="Dasgupta S."/>
            <person name="Kirsebom L.A."/>
        </authorList>
    </citation>
    <scope>NUCLEOTIDE SEQUENCE</scope>
    <source>
        <strain evidence="1">DSM 45406</strain>
    </source>
</reference>
<name>A0A9X2YEI8_9MYCO</name>
<reference evidence="2" key="3">
    <citation type="submission" date="2022-08" db="EMBL/GenBank/DDBJ databases">
        <title>Whole genome sequencing of non-tuberculosis mycobacteria type-strains.</title>
        <authorList>
            <person name="Igarashi Y."/>
            <person name="Osugi A."/>
            <person name="Mitarai S."/>
        </authorList>
    </citation>
    <scope>NUCLEOTIDE SEQUENCE</scope>
    <source>
        <strain evidence="2">JCM 16372</strain>
        <plasmid evidence="2">unnamed</plasmid>
    </source>
</reference>
<accession>A0A9X2YEI8</accession>
<dbReference type="EMBL" id="CP092428">
    <property type="protein sequence ID" value="ULP40035.1"/>
    <property type="molecule type" value="Genomic_DNA"/>
</dbReference>
<dbReference type="RefSeq" id="WP_043416089.1">
    <property type="nucleotide sequence ID" value="NZ_CP092428.2"/>
</dbReference>
<keyword evidence="2" id="KW-0614">Plasmid</keyword>
<sequence length="91" mass="9544">MSIIAAALLVLLVAAELSIGSDDRHDRSYHAGYVAASHGSWVRDAMATRGMTSSTLCESVADRTLTGDEAVGIVRGDFIDGCTRAVAEAME</sequence>
<dbReference type="Proteomes" id="UP001140272">
    <property type="component" value="Unassembled WGS sequence"/>
</dbReference>
<organism evidence="1 4">
    <name type="scientific">Mycolicibacterium rufum</name>
    <dbReference type="NCBI Taxonomy" id="318424"/>
    <lineage>
        <taxon>Bacteria</taxon>
        <taxon>Bacillati</taxon>
        <taxon>Actinomycetota</taxon>
        <taxon>Actinomycetes</taxon>
        <taxon>Mycobacteriales</taxon>
        <taxon>Mycobacteriaceae</taxon>
        <taxon>Mycolicibacterium</taxon>
    </lineage>
</organism>
<dbReference type="EMBL" id="JACKRN010000609">
    <property type="protein sequence ID" value="MCV7071818.1"/>
    <property type="molecule type" value="Genomic_DNA"/>
</dbReference>
<reference evidence="1" key="1">
    <citation type="submission" date="2020-07" db="EMBL/GenBank/DDBJ databases">
        <authorList>
            <person name="Pettersson B.M.F."/>
            <person name="Behra P.R.K."/>
            <person name="Ramesh M."/>
            <person name="Das S."/>
            <person name="Dasgupta S."/>
            <person name="Kirsebom L.A."/>
        </authorList>
    </citation>
    <scope>NUCLEOTIDE SEQUENCE</scope>
    <source>
        <strain evidence="1">DSM 45406</strain>
    </source>
</reference>
<dbReference type="Proteomes" id="UP001055159">
    <property type="component" value="Plasmid unnamed"/>
</dbReference>
<keyword evidence="3" id="KW-1185">Reference proteome</keyword>
<dbReference type="AlphaFoldDB" id="A0A9X2YEI8"/>
<evidence type="ECO:0000313" key="3">
    <source>
        <dbReference type="Proteomes" id="UP001055159"/>
    </source>
</evidence>
<proteinExistence type="predicted"/>
<evidence type="ECO:0000313" key="1">
    <source>
        <dbReference type="EMBL" id="MCV7071818.1"/>
    </source>
</evidence>
<protein>
    <submittedName>
        <fullName evidence="1">Uncharacterized protein</fullName>
    </submittedName>
</protein>
<gene>
    <name evidence="1" type="ORF">H7H73_16945</name>
    <name evidence="2" type="ORF">MJO55_28230</name>
</gene>
<geneLocation type="plasmid" evidence="2 3">
    <name>unnamed</name>
</geneLocation>